<reference evidence="2" key="1">
    <citation type="journal article" date="2019" name="Int. J. Syst. Evol. Microbiol.">
        <title>The Global Catalogue of Microorganisms (GCM) 10K type strain sequencing project: providing services to taxonomists for standard genome sequencing and annotation.</title>
        <authorList>
            <consortium name="The Broad Institute Genomics Platform"/>
            <consortium name="The Broad Institute Genome Sequencing Center for Infectious Disease"/>
            <person name="Wu L."/>
            <person name="Ma J."/>
        </authorList>
    </citation>
    <scope>NUCLEOTIDE SEQUENCE [LARGE SCALE GENOMIC DNA]</scope>
    <source>
        <strain evidence="2">KCTC 62195</strain>
    </source>
</reference>
<evidence type="ECO:0000313" key="1">
    <source>
        <dbReference type="EMBL" id="MFC2974583.1"/>
    </source>
</evidence>
<dbReference type="RefSeq" id="WP_377816830.1">
    <property type="nucleotide sequence ID" value="NZ_JBHRSJ010000035.1"/>
</dbReference>
<keyword evidence="2" id="KW-1185">Reference proteome</keyword>
<protein>
    <submittedName>
        <fullName evidence="1">Uncharacterized protein</fullName>
    </submittedName>
</protein>
<accession>A0ABV7AZZ6</accession>
<proteinExistence type="predicted"/>
<organism evidence="1 2">
    <name type="scientific">Azotobacter bryophylli</name>
    <dbReference type="NCBI Taxonomy" id="1986537"/>
    <lineage>
        <taxon>Bacteria</taxon>
        <taxon>Pseudomonadati</taxon>
        <taxon>Pseudomonadota</taxon>
        <taxon>Gammaproteobacteria</taxon>
        <taxon>Pseudomonadales</taxon>
        <taxon>Pseudomonadaceae</taxon>
        <taxon>Azotobacter</taxon>
    </lineage>
</organism>
<dbReference type="EMBL" id="JBHRSJ010000035">
    <property type="protein sequence ID" value="MFC2974583.1"/>
    <property type="molecule type" value="Genomic_DNA"/>
</dbReference>
<dbReference type="Proteomes" id="UP001595457">
    <property type="component" value="Unassembled WGS sequence"/>
</dbReference>
<name>A0ABV7AZZ6_9GAMM</name>
<gene>
    <name evidence="1" type="ORF">ACFOJE_20520</name>
</gene>
<comment type="caution">
    <text evidence="1">The sequence shown here is derived from an EMBL/GenBank/DDBJ whole genome shotgun (WGS) entry which is preliminary data.</text>
</comment>
<sequence length="170" mass="18973">MIYQGEMFENGSSIFQGDLDVFDSEYELRVHKHVECMFRGKKLIISPFNKRMFLGSAVEQGYKITMEGNSLGRYLNGPKGHPGDGEYDIYSVCKLSISGVYKRGGLTVTIEASTGAGRDVCFFTGEEYENRFVPVVVKVLFHVPKADLKEFLGFSDNNISGFLARIDAIA</sequence>
<evidence type="ECO:0000313" key="2">
    <source>
        <dbReference type="Proteomes" id="UP001595457"/>
    </source>
</evidence>